<protein>
    <submittedName>
        <fullName evidence="2">Phospholipase/carboxylesterase</fullName>
    </submittedName>
</protein>
<dbReference type="OrthoDB" id="9796570at2"/>
<sequence length="202" mass="22107">MKHLFVTAEQDGQPTLLLLHGTGGNEQDLLSLGKHLLPGAGLLSVRGQEEENGMPRFFRRSAPGVFDLDNLTQRTDELLTFLDEASKTYSFDRSRVVAVGYSNGANIAGSMFYQQSEALAGAVLFHPMVPRRDKRPNKLPDVPVWIGAGENDPMCPPEETKDLQQILLDAGAKTEVFWSTQGHQLSAGEAEAAKSWLADQSI</sequence>
<feature type="domain" description="Dienelactone hydrolase" evidence="1">
    <location>
        <begin position="81"/>
        <end position="178"/>
    </location>
</feature>
<dbReference type="InterPro" id="IPR002925">
    <property type="entry name" value="Dienelactn_hydro"/>
</dbReference>
<reference evidence="2 3" key="1">
    <citation type="submission" date="2019-03" db="EMBL/GenBank/DDBJ databases">
        <title>Genomic Encyclopedia of Type Strains, Phase IV (KMG-IV): sequencing the most valuable type-strain genomes for metagenomic binning, comparative biology and taxonomic classification.</title>
        <authorList>
            <person name="Goeker M."/>
        </authorList>
    </citation>
    <scope>NUCLEOTIDE SEQUENCE [LARGE SCALE GENOMIC DNA]</scope>
    <source>
        <strain evidence="2 3">DSM 28697</strain>
    </source>
</reference>
<gene>
    <name evidence="2" type="ORF">EV213_11369</name>
</gene>
<comment type="caution">
    <text evidence="2">The sequence shown here is derived from an EMBL/GenBank/DDBJ whole genome shotgun (WGS) entry which is preliminary data.</text>
</comment>
<dbReference type="InterPro" id="IPR029058">
    <property type="entry name" value="AB_hydrolase_fold"/>
</dbReference>
<dbReference type="AlphaFoldDB" id="A0A4R6U2U6"/>
<evidence type="ECO:0000313" key="3">
    <source>
        <dbReference type="Proteomes" id="UP000295632"/>
    </source>
</evidence>
<evidence type="ECO:0000313" key="2">
    <source>
        <dbReference type="EMBL" id="TDQ37434.1"/>
    </source>
</evidence>
<dbReference type="SUPFAM" id="SSF53474">
    <property type="entry name" value="alpha/beta-Hydrolases"/>
    <property type="match status" value="1"/>
</dbReference>
<evidence type="ECO:0000259" key="1">
    <source>
        <dbReference type="Pfam" id="PF01738"/>
    </source>
</evidence>
<keyword evidence="3" id="KW-1185">Reference proteome</keyword>
<dbReference type="Gene3D" id="3.40.50.1820">
    <property type="entry name" value="alpha/beta hydrolase"/>
    <property type="match status" value="1"/>
</dbReference>
<dbReference type="GO" id="GO:0016787">
    <property type="term" value="F:hydrolase activity"/>
    <property type="evidence" value="ECO:0007669"/>
    <property type="project" value="InterPro"/>
</dbReference>
<dbReference type="EMBL" id="SNYJ01000013">
    <property type="protein sequence ID" value="TDQ37434.1"/>
    <property type="molecule type" value="Genomic_DNA"/>
</dbReference>
<name>A0A4R6U2U6_9BACI</name>
<dbReference type="Pfam" id="PF01738">
    <property type="entry name" value="DLH"/>
    <property type="match status" value="1"/>
</dbReference>
<dbReference type="RefSeq" id="WP_133581276.1">
    <property type="nucleotide sequence ID" value="NZ_SNYJ01000013.1"/>
</dbReference>
<dbReference type="Proteomes" id="UP000295632">
    <property type="component" value="Unassembled WGS sequence"/>
</dbReference>
<organism evidence="2 3">
    <name type="scientific">Aureibacillus halotolerans</name>
    <dbReference type="NCBI Taxonomy" id="1508390"/>
    <lineage>
        <taxon>Bacteria</taxon>
        <taxon>Bacillati</taxon>
        <taxon>Bacillota</taxon>
        <taxon>Bacilli</taxon>
        <taxon>Bacillales</taxon>
        <taxon>Bacillaceae</taxon>
        <taxon>Aureibacillus</taxon>
    </lineage>
</organism>
<proteinExistence type="predicted"/>
<accession>A0A4R6U2U6</accession>